<dbReference type="EMBL" id="QLSZ01000001">
    <property type="protein sequence ID" value="RAR75424.1"/>
    <property type="molecule type" value="Genomic_DNA"/>
</dbReference>
<sequence length="93" mass="10635">MTTEFEIIEKEKIASLSFPHEEVLHEHTAIKQRGSDLNRALSLGNLEHAKIKIYFEDDHSKKVVETTVWGVTDSRVILKQGNGIPINRIIKLE</sequence>
<dbReference type="Proteomes" id="UP000248840">
    <property type="component" value="Unassembled WGS sequence"/>
</dbReference>
<dbReference type="OrthoDB" id="982075at2"/>
<evidence type="ECO:0000313" key="2">
    <source>
        <dbReference type="Proteomes" id="UP000248840"/>
    </source>
</evidence>
<dbReference type="AlphaFoldDB" id="A0A328YPY6"/>
<reference evidence="1 2" key="1">
    <citation type="submission" date="2018-06" db="EMBL/GenBank/DDBJ databases">
        <title>Genomic Encyclopedia of Archaeal and Bacterial Type Strains, Phase II (KMG-II): from individual species to whole genera.</title>
        <authorList>
            <person name="Goeker M."/>
        </authorList>
    </citation>
    <scope>NUCLEOTIDE SEQUENCE [LARGE SCALE GENOMIC DNA]</scope>
    <source>
        <strain evidence="1 2">DSM 25663</strain>
    </source>
</reference>
<name>A0A328YPY6_9FLAO</name>
<keyword evidence="2" id="KW-1185">Reference proteome</keyword>
<protein>
    <submittedName>
        <fullName evidence="1">Uncharacterized protein</fullName>
    </submittedName>
</protein>
<organism evidence="1 2">
    <name type="scientific">Flavobacterium aciduliphilum</name>
    <dbReference type="NCBI Taxonomy" id="1101402"/>
    <lineage>
        <taxon>Bacteria</taxon>
        <taxon>Pseudomonadati</taxon>
        <taxon>Bacteroidota</taxon>
        <taxon>Flavobacteriia</taxon>
        <taxon>Flavobacteriales</taxon>
        <taxon>Flavobacteriaceae</taxon>
        <taxon>Flavobacterium</taxon>
    </lineage>
</organism>
<proteinExistence type="predicted"/>
<accession>A0A328YPY6</accession>
<gene>
    <name evidence="1" type="ORF">CLV55_101119</name>
</gene>
<dbReference type="RefSeq" id="WP_112111798.1">
    <property type="nucleotide sequence ID" value="NZ_QLSZ01000001.1"/>
</dbReference>
<comment type="caution">
    <text evidence="1">The sequence shown here is derived from an EMBL/GenBank/DDBJ whole genome shotgun (WGS) entry which is preliminary data.</text>
</comment>
<evidence type="ECO:0000313" key="1">
    <source>
        <dbReference type="EMBL" id="RAR75424.1"/>
    </source>
</evidence>